<proteinExistence type="predicted"/>
<dbReference type="AlphaFoldDB" id="W5IDF4"/>
<organism evidence="4">
    <name type="scientific">Lactococcus lactis subsp. cremoris (strain MG1363)</name>
    <dbReference type="NCBI Taxonomy" id="416870"/>
    <lineage>
        <taxon>Bacteria</taxon>
        <taxon>Bacillati</taxon>
        <taxon>Bacillota</taxon>
        <taxon>Bacilli</taxon>
        <taxon>Lactobacillales</taxon>
        <taxon>Streptococcaceae</taxon>
        <taxon>Lactococcus</taxon>
        <taxon>Lactococcus cremoris subsp. cremoris</taxon>
    </lineage>
</organism>
<geneLocation type="plasmid" evidence="4">
    <name>pFI430</name>
</geneLocation>
<gene>
    <name evidence="4" type="primary">mobAE1</name>
</gene>
<dbReference type="InterPro" id="IPR048299">
    <property type="entry name" value="LtrB_central"/>
</dbReference>
<evidence type="ECO:0000259" key="2">
    <source>
        <dbReference type="Pfam" id="PF11083"/>
    </source>
</evidence>
<evidence type="ECO:0000259" key="1">
    <source>
        <dbReference type="Pfam" id="PF03432"/>
    </source>
</evidence>
<name>W5IDF4_LACLM</name>
<evidence type="ECO:0000259" key="3">
    <source>
        <dbReference type="Pfam" id="PF20874"/>
    </source>
</evidence>
<feature type="domain" description="Group II intron-interrupted relaxase LtrB central" evidence="3">
    <location>
        <begin position="356"/>
        <end position="437"/>
    </location>
</feature>
<accession>W5IDF4</accession>
<dbReference type="Pfam" id="PF11083">
    <property type="entry name" value="Relaxase_C"/>
    <property type="match status" value="1"/>
</dbReference>
<feature type="domain" description="Group II intron-interrupted relaxase LtrB C-terminal" evidence="2">
    <location>
        <begin position="453"/>
        <end position="572"/>
    </location>
</feature>
<reference evidence="4" key="1">
    <citation type="journal article" date="1995" name="Int. Dairy J.">
        <title>Characterization and exploitation of conjugation in Lactococcus lactis.</title>
        <authorList>
            <person name="Gasson M."/>
            <person name="Godon J.-J."/>
            <person name="Chris P."/>
            <person name="Eaton T."/>
            <person name="Jury K."/>
            <person name="Shearman C."/>
        </authorList>
    </citation>
    <scope>NUCLEOTIDE SEQUENCE</scope>
    <source>
        <strain evidence="4">MG1363</strain>
        <plasmid evidence="4">pFI430</plasmid>
    </source>
</reference>
<protein>
    <submittedName>
        <fullName evidence="4">MobA</fullName>
    </submittedName>
</protein>
<evidence type="ECO:0000313" key="4">
    <source>
        <dbReference type="EMBL" id="AAY64112.1"/>
    </source>
</evidence>
<dbReference type="InterPro" id="IPR021112">
    <property type="entry name" value="LtrB_C"/>
</dbReference>
<dbReference type="PhylomeDB" id="W5IDF4"/>
<reference evidence="4" key="2">
    <citation type="submission" date="2005-04" db="EMBL/GenBank/DDBJ databases">
        <title>The complete DNA sequence of the lactococcal sexfactor.</title>
        <authorList>
            <person name="Shearman C."/>
            <person name="Wegmann U."/>
            <person name="Godon J.-J."/>
            <person name="Jury K."/>
            <person name="Pillidge C."/>
            <person name="Gasson M."/>
        </authorList>
    </citation>
    <scope>NUCLEOTIDE SEQUENCE</scope>
    <source>
        <strain evidence="4">MG1363</strain>
        <plasmid evidence="4">pFI430</plasmid>
    </source>
</reference>
<dbReference type="InterPro" id="IPR005094">
    <property type="entry name" value="Endonuclease_MobA/VirD2"/>
</dbReference>
<feature type="domain" description="MobA/VirD2-like nuclease" evidence="1">
    <location>
        <begin position="44"/>
        <end position="160"/>
    </location>
</feature>
<sequence>MVYTKHIIVHKLKHLRQAKDYVENAEKTLVNESNEDHLTNLFPYISNPDKTMSKQLVSGHGITNVYDAANEFIATKKLKALSKGTDFNFDPQTGKVRFNVESLEKNNAVLGHHLIQSFSPDDNLTPEQIHEIGRQTILEFTGGEYEFVIATHVDREHIHNVRPDRVLSQVVCEQGGTSLLHHIIFNSTNLYTGKQFDWKVIPKEKTKSGKAYDVTKNNFEKVSDKIASRYGAKIIEKSPGNSHLKYTKWQTQSIYKSQIKQRLDYLLEMSSDIEDFKRKATALNLSFDFSGKWTTYRLLDEPQMKNTRGRNLDKNRPEKYNLESIIERLETNELSLTVDEVVERYEEKVDVVKQDFDYQVTVEKGQIDHMTSKGFYLNVDFGIADRGQIFIGGYKVDQLENRDCVLYLKKNETFRLLSEKEASFTKYLTGHDLAKQLGLYNGTVPLKKEPVISTINQLVDAINFLAEHGVTEGTQFNNMESQLMSALGEAEEKLYVIDNKIMELTKIAKLLIEKESDHSQAVINELENLGVGPSIKYQDIHQELQSEKMSRKILKNKFEQTVDEINTFNEIRVTTLEENKGKIL</sequence>
<dbReference type="EMBL" id="DQ011112">
    <property type="protein sequence ID" value="AAY64112.1"/>
    <property type="molecule type" value="Genomic_DNA"/>
</dbReference>
<keyword evidence="4" id="KW-0614">Plasmid</keyword>
<dbReference type="Pfam" id="PF03432">
    <property type="entry name" value="Relaxase"/>
    <property type="match status" value="1"/>
</dbReference>
<dbReference type="Pfam" id="PF20874">
    <property type="entry name" value="Relaxase_M"/>
    <property type="match status" value="1"/>
</dbReference>